<comment type="caution">
    <text evidence="2">The sequence shown here is derived from an EMBL/GenBank/DDBJ whole genome shotgun (WGS) entry which is preliminary data.</text>
</comment>
<dbReference type="RefSeq" id="WP_369279461.1">
    <property type="nucleotide sequence ID" value="NZ_JBJVMW010000022.1"/>
</dbReference>
<evidence type="ECO:0000256" key="1">
    <source>
        <dbReference type="SAM" id="Phobius"/>
    </source>
</evidence>
<name>A0ABW9IM86_STRGJ</name>
<accession>A0ABW9IM86</accession>
<dbReference type="EMBL" id="JBJVNE010000013">
    <property type="protein sequence ID" value="MFM9649606.1"/>
    <property type="molecule type" value="Genomic_DNA"/>
</dbReference>
<feature type="transmembrane region" description="Helical" evidence="1">
    <location>
        <begin position="58"/>
        <end position="79"/>
    </location>
</feature>
<evidence type="ECO:0000313" key="3">
    <source>
        <dbReference type="Proteomes" id="UP001631993"/>
    </source>
</evidence>
<feature type="transmembrane region" description="Helical" evidence="1">
    <location>
        <begin position="128"/>
        <end position="146"/>
    </location>
</feature>
<keyword evidence="1" id="KW-0472">Membrane</keyword>
<organism evidence="2 3">
    <name type="scientific">Streptomyces galilaeus</name>
    <dbReference type="NCBI Taxonomy" id="33899"/>
    <lineage>
        <taxon>Bacteria</taxon>
        <taxon>Bacillati</taxon>
        <taxon>Actinomycetota</taxon>
        <taxon>Actinomycetes</taxon>
        <taxon>Kitasatosporales</taxon>
        <taxon>Streptomycetaceae</taxon>
        <taxon>Streptomyces</taxon>
    </lineage>
</organism>
<dbReference type="Proteomes" id="UP001631993">
    <property type="component" value="Unassembled WGS sequence"/>
</dbReference>
<proteinExistence type="predicted"/>
<gene>
    <name evidence="2" type="ORF">ACKI1S_26105</name>
</gene>
<keyword evidence="1" id="KW-0812">Transmembrane</keyword>
<protein>
    <submittedName>
        <fullName evidence="2">DUF1453 domain-containing protein</fullName>
    </submittedName>
</protein>
<feature type="transmembrane region" description="Helical" evidence="1">
    <location>
        <begin position="100"/>
        <end position="122"/>
    </location>
</feature>
<keyword evidence="1" id="KW-1133">Transmembrane helix</keyword>
<sequence length="176" mass="18555">MAWFVNALLIAAVAALAIVRQFRAGRVDTDGRWWVLPGILAFVALREPDLLGGDRHTASAAVLAADLLMGLALGAGWAWTTRIWVETDGTVWSKSTKASVVVWTAGVGLRAGLFACAAMAGVHQGSSALILALAATLLVRSGVPAWRVQSLHRTPTTASALTYGDGVLRSPWKEPV</sequence>
<keyword evidence="3" id="KW-1185">Reference proteome</keyword>
<reference evidence="2 3" key="1">
    <citation type="submission" date="2024-12" db="EMBL/GenBank/DDBJ databases">
        <title>Forecasting of Potato common scab and diversities of Pathogenic streptomyces spp. in china.</title>
        <authorList>
            <person name="Handique U."/>
            <person name="Wu J."/>
        </authorList>
    </citation>
    <scope>NUCLEOTIDE SEQUENCE [LARGE SCALE GENOMIC DNA]</scope>
    <source>
        <strain evidence="2 3">ZRIMU1585</strain>
    </source>
</reference>
<evidence type="ECO:0000313" key="2">
    <source>
        <dbReference type="EMBL" id="MFM9649606.1"/>
    </source>
</evidence>